<evidence type="ECO:0000313" key="2">
    <source>
        <dbReference type="Proteomes" id="UP001630127"/>
    </source>
</evidence>
<comment type="caution">
    <text evidence="1">The sequence shown here is derived from an EMBL/GenBank/DDBJ whole genome shotgun (WGS) entry which is preliminary data.</text>
</comment>
<organism evidence="1 2">
    <name type="scientific">Cinchona calisaya</name>
    <dbReference type="NCBI Taxonomy" id="153742"/>
    <lineage>
        <taxon>Eukaryota</taxon>
        <taxon>Viridiplantae</taxon>
        <taxon>Streptophyta</taxon>
        <taxon>Embryophyta</taxon>
        <taxon>Tracheophyta</taxon>
        <taxon>Spermatophyta</taxon>
        <taxon>Magnoliopsida</taxon>
        <taxon>eudicotyledons</taxon>
        <taxon>Gunneridae</taxon>
        <taxon>Pentapetalae</taxon>
        <taxon>asterids</taxon>
        <taxon>lamiids</taxon>
        <taxon>Gentianales</taxon>
        <taxon>Rubiaceae</taxon>
        <taxon>Cinchonoideae</taxon>
        <taxon>Cinchoneae</taxon>
        <taxon>Cinchona</taxon>
    </lineage>
</organism>
<accession>A0ABD2YY32</accession>
<dbReference type="AlphaFoldDB" id="A0ABD2YY32"/>
<gene>
    <name evidence="1" type="ORF">ACH5RR_030640</name>
</gene>
<reference evidence="1 2" key="1">
    <citation type="submission" date="2024-11" db="EMBL/GenBank/DDBJ databases">
        <title>A near-complete genome assembly of Cinchona calisaya.</title>
        <authorList>
            <person name="Lian D.C."/>
            <person name="Zhao X.W."/>
            <person name="Wei L."/>
        </authorList>
    </citation>
    <scope>NUCLEOTIDE SEQUENCE [LARGE SCALE GENOMIC DNA]</scope>
    <source>
        <tissue evidence="1">Nenye</tissue>
    </source>
</reference>
<evidence type="ECO:0000313" key="1">
    <source>
        <dbReference type="EMBL" id="KAL3511239.1"/>
    </source>
</evidence>
<dbReference type="EMBL" id="JBJUIK010000012">
    <property type="protein sequence ID" value="KAL3511239.1"/>
    <property type="molecule type" value="Genomic_DNA"/>
</dbReference>
<name>A0ABD2YY32_9GENT</name>
<dbReference type="Proteomes" id="UP001630127">
    <property type="component" value="Unassembled WGS sequence"/>
</dbReference>
<proteinExistence type="predicted"/>
<protein>
    <submittedName>
        <fullName evidence="1">Uncharacterized protein</fullName>
    </submittedName>
</protein>
<keyword evidence="2" id="KW-1185">Reference proteome</keyword>
<sequence>MLGFPRSLREDYPNLKQKLLHLAWLDEQQKLHATKVAEFKKRMAASPSPYQVPFIMEEIKKNCHMSTFFKKEVRKMSSGELYREMREVEDGNCVGILLSRNK</sequence>